<organism evidence="2 3">
    <name type="scientific">Halocaridina rubra</name>
    <name type="common">Hawaiian red shrimp</name>
    <dbReference type="NCBI Taxonomy" id="373956"/>
    <lineage>
        <taxon>Eukaryota</taxon>
        <taxon>Metazoa</taxon>
        <taxon>Ecdysozoa</taxon>
        <taxon>Arthropoda</taxon>
        <taxon>Crustacea</taxon>
        <taxon>Multicrustacea</taxon>
        <taxon>Malacostraca</taxon>
        <taxon>Eumalacostraca</taxon>
        <taxon>Eucarida</taxon>
        <taxon>Decapoda</taxon>
        <taxon>Pleocyemata</taxon>
        <taxon>Caridea</taxon>
        <taxon>Atyoidea</taxon>
        <taxon>Atyidae</taxon>
        <taxon>Halocaridina</taxon>
    </lineage>
</organism>
<feature type="compositionally biased region" description="Low complexity" evidence="1">
    <location>
        <begin position="700"/>
        <end position="725"/>
    </location>
</feature>
<evidence type="ECO:0000313" key="3">
    <source>
        <dbReference type="Proteomes" id="UP001381693"/>
    </source>
</evidence>
<feature type="compositionally biased region" description="Polar residues" evidence="1">
    <location>
        <begin position="742"/>
        <end position="759"/>
    </location>
</feature>
<feature type="compositionally biased region" description="Low complexity" evidence="1">
    <location>
        <begin position="857"/>
        <end position="870"/>
    </location>
</feature>
<feature type="region of interest" description="Disordered" evidence="1">
    <location>
        <begin position="212"/>
        <end position="256"/>
    </location>
</feature>
<proteinExistence type="predicted"/>
<name>A0AAN8X2U2_HALRR</name>
<comment type="caution">
    <text evidence="2">The sequence shown here is derived from an EMBL/GenBank/DDBJ whole genome shotgun (WGS) entry which is preliminary data.</text>
</comment>
<dbReference type="EMBL" id="JAXCGZ010009508">
    <property type="protein sequence ID" value="KAK7076935.1"/>
    <property type="molecule type" value="Genomic_DNA"/>
</dbReference>
<sequence length="1048" mass="110270">MNHAYIYSLIFCSSAGDTDGVGRCLVEAARSTGSEDNITAVVVFLRPVATLMEEEGQRIAQGQVPESIPAVLMEKDSTPSSINAIFSPPAFSPPINQFEISENSINKGFTSEDVDTVFGFNNHHDENQDGGVVAPVDEKEHVEGKDEPMEGSEAPIMPPHDSDSDEGLAVGAESTPITQDFNPHDAPTPTAEEVDAALAELDSIPDGVCEAGDVEEEEEDEEEWSYYRMEPQTQPQSDDILQGGASTTTTVPDLAHTEDVEVLPMPSDMVHDQDIIPVPKDQTEDIIQEQVLDHFEETNRDVEGNLSKEIPLQNELVDFDEKCPSPMETDLALVNPKSLSPSDTDVDLLTDITQSDIEKVIIEPSSPQGSGSPHVPGSPRSVEGFVTSVELNTPEETFGTNFAINQSQDPFSGVVDQTSGPFSVYVSSSPEPASLDPPGLAPVDLLNMNGGMSNGEEHALNAQASQPCDESPVEIVHAQSTVEVVAPPSPVDVSGPETQFILDSPPVPPADITFVPMPATEPSAEEPIPVYVDDTPVSEPDVIPEVETVPESTLEIQRETSETVFQVESASHMESTIDTNLELSQIPASSVPEASPDELVPVTPVLDTSLLGKPEVTPEQVPDLIISTPGGTDNVGALVTDIPEATNEVAEAAPVIVEAPVAAAKAESKVTKTKAKPTADKASPKTTLGKATPSRASSGKPTPTRSTPSKTPVTKTPTSRTPTAKITEKKTLAAKTTTQSTSRPSSVKATINKSATSTAEKVETSKQPRVKSTVTKAPLNTAPKPSSTTRASFARTPGTTASKTTTTTSAGAPKPARRIPATGTTTTARRPLSSSTSADKTDSSKLVNGSSLRPSQTATAARTTATTAARKPLASTKPPARPAAEKATKNTTNQMLSTRTTKSASPAGKTTTRTTAAHSTSRTTGKLNETTSSVKSRVTSASKASASKTTSAATKKTLVSKTSKTTALATKKSPAKTKTDDAVIESGEPVVNGENKIANEESSVEVIEKCAVEDNMQASAEKVISETVSSEQLIVSSETTEILVNGDH</sequence>
<feature type="region of interest" description="Disordered" evidence="1">
    <location>
        <begin position="448"/>
        <end position="471"/>
    </location>
</feature>
<feature type="region of interest" description="Disordered" evidence="1">
    <location>
        <begin position="666"/>
        <end position="981"/>
    </location>
</feature>
<evidence type="ECO:0000256" key="1">
    <source>
        <dbReference type="SAM" id="MobiDB-lite"/>
    </source>
</evidence>
<feature type="compositionally biased region" description="Basic and acidic residues" evidence="1">
    <location>
        <begin position="136"/>
        <end position="148"/>
    </location>
</feature>
<reference evidence="2 3" key="1">
    <citation type="submission" date="2023-11" db="EMBL/GenBank/DDBJ databases">
        <title>Halocaridina rubra genome assembly.</title>
        <authorList>
            <person name="Smith C."/>
        </authorList>
    </citation>
    <scope>NUCLEOTIDE SEQUENCE [LARGE SCALE GENOMIC DNA]</scope>
    <source>
        <strain evidence="2">EP-1</strain>
        <tissue evidence="2">Whole</tissue>
    </source>
</reference>
<gene>
    <name evidence="2" type="ORF">SK128_004006</name>
</gene>
<evidence type="ECO:0000313" key="2">
    <source>
        <dbReference type="EMBL" id="KAK7076935.1"/>
    </source>
</evidence>
<feature type="compositionally biased region" description="Low complexity" evidence="1">
    <location>
        <begin position="796"/>
        <end position="838"/>
    </location>
</feature>
<feature type="compositionally biased region" description="Polar residues" evidence="1">
    <location>
        <begin position="847"/>
        <end position="856"/>
    </location>
</feature>
<feature type="region of interest" description="Disordered" evidence="1">
    <location>
        <begin position="362"/>
        <end position="382"/>
    </location>
</feature>
<feature type="compositionally biased region" description="Low complexity" evidence="1">
    <location>
        <begin position="910"/>
        <end position="972"/>
    </location>
</feature>
<accession>A0AAN8X2U2</accession>
<feature type="region of interest" description="Disordered" evidence="1">
    <location>
        <begin position="124"/>
        <end position="169"/>
    </location>
</feature>
<feature type="compositionally biased region" description="Polar residues" evidence="1">
    <location>
        <begin position="231"/>
        <end position="251"/>
    </location>
</feature>
<feature type="region of interest" description="Disordered" evidence="1">
    <location>
        <begin position="487"/>
        <end position="541"/>
    </location>
</feature>
<feature type="compositionally biased region" description="Polar residues" evidence="1">
    <location>
        <begin position="889"/>
        <end position="904"/>
    </location>
</feature>
<dbReference type="Proteomes" id="UP001381693">
    <property type="component" value="Unassembled WGS sequence"/>
</dbReference>
<dbReference type="AlphaFoldDB" id="A0AAN8X2U2"/>
<keyword evidence="3" id="KW-1185">Reference proteome</keyword>
<feature type="compositionally biased region" description="Acidic residues" evidence="1">
    <location>
        <begin position="212"/>
        <end position="224"/>
    </location>
</feature>
<protein>
    <submittedName>
        <fullName evidence="2">Uncharacterized protein</fullName>
    </submittedName>
</protein>